<keyword evidence="4 6" id="KW-1133">Transmembrane helix</keyword>
<evidence type="ECO:0000256" key="3">
    <source>
        <dbReference type="ARBA" id="ARBA00022692"/>
    </source>
</evidence>
<feature type="domain" description="RDD" evidence="7">
    <location>
        <begin position="44"/>
        <end position="169"/>
    </location>
</feature>
<sequence>MRKVNEVSDTQDRSVLHDEERERIEIDSPSPDQSRLVNHDGHYLAGFWIRFWAYLLDLIVIGSITRLVVNPVFKLLDISLSEGSMFAPISILTSIVFYGYFILMTKYFSQTIGKMVFGIRVIDLKGRKPSWGTIIFRELIGRFISTTIFILYVVVAFTNKKQGIHDLFADTTVVQEKKQLEFKPAI</sequence>
<dbReference type="EMBL" id="VTEZ01000002">
    <property type="protein sequence ID" value="TYS87285.1"/>
    <property type="molecule type" value="Genomic_DNA"/>
</dbReference>
<dbReference type="InterPro" id="IPR010432">
    <property type="entry name" value="RDD"/>
</dbReference>
<keyword evidence="3 6" id="KW-0812">Transmembrane</keyword>
<comment type="caution">
    <text evidence="8">The sequence shown here is derived from an EMBL/GenBank/DDBJ whole genome shotgun (WGS) entry which is preliminary data.</text>
</comment>
<evidence type="ECO:0000259" key="7">
    <source>
        <dbReference type="Pfam" id="PF06271"/>
    </source>
</evidence>
<name>A0A5D4UI73_9BACI</name>
<accession>A0A5D4UI73</accession>
<dbReference type="Proteomes" id="UP000324269">
    <property type="component" value="Unassembled WGS sequence"/>
</dbReference>
<dbReference type="STRING" id="189382.BHE18_20305"/>
<dbReference type="AlphaFoldDB" id="A0A5D4UI73"/>
<dbReference type="InterPro" id="IPR051791">
    <property type="entry name" value="Pra-immunoreactive"/>
</dbReference>
<comment type="subcellular location">
    <subcellularLocation>
        <location evidence="1">Cell membrane</location>
        <topology evidence="1">Multi-pass membrane protein</topology>
    </subcellularLocation>
</comment>
<dbReference type="OrthoDB" id="9793824at2"/>
<feature type="transmembrane region" description="Helical" evidence="6">
    <location>
        <begin position="139"/>
        <end position="158"/>
    </location>
</feature>
<dbReference type="Pfam" id="PF06271">
    <property type="entry name" value="RDD"/>
    <property type="match status" value="1"/>
</dbReference>
<evidence type="ECO:0000256" key="6">
    <source>
        <dbReference type="SAM" id="Phobius"/>
    </source>
</evidence>
<feature type="transmembrane region" description="Helical" evidence="6">
    <location>
        <begin position="51"/>
        <end position="73"/>
    </location>
</feature>
<evidence type="ECO:0000256" key="2">
    <source>
        <dbReference type="ARBA" id="ARBA00022475"/>
    </source>
</evidence>
<keyword evidence="2" id="KW-1003">Cell membrane</keyword>
<evidence type="ECO:0000256" key="4">
    <source>
        <dbReference type="ARBA" id="ARBA00022989"/>
    </source>
</evidence>
<organism evidence="8 9">
    <name type="scientific">Rossellomorea aquimaris</name>
    <dbReference type="NCBI Taxonomy" id="189382"/>
    <lineage>
        <taxon>Bacteria</taxon>
        <taxon>Bacillati</taxon>
        <taxon>Bacillota</taxon>
        <taxon>Bacilli</taxon>
        <taxon>Bacillales</taxon>
        <taxon>Bacillaceae</taxon>
        <taxon>Rossellomorea</taxon>
    </lineage>
</organism>
<evidence type="ECO:0000256" key="1">
    <source>
        <dbReference type="ARBA" id="ARBA00004651"/>
    </source>
</evidence>
<evidence type="ECO:0000313" key="8">
    <source>
        <dbReference type="EMBL" id="TYS87285.1"/>
    </source>
</evidence>
<proteinExistence type="predicted"/>
<gene>
    <name evidence="8" type="ORF">FZC85_09995</name>
</gene>
<evidence type="ECO:0000256" key="5">
    <source>
        <dbReference type="ARBA" id="ARBA00023136"/>
    </source>
</evidence>
<keyword evidence="5 6" id="KW-0472">Membrane</keyword>
<protein>
    <submittedName>
        <fullName evidence="8">RDD family protein</fullName>
    </submittedName>
</protein>
<feature type="transmembrane region" description="Helical" evidence="6">
    <location>
        <begin position="85"/>
        <end position="103"/>
    </location>
</feature>
<dbReference type="GO" id="GO:0005886">
    <property type="term" value="C:plasma membrane"/>
    <property type="evidence" value="ECO:0007669"/>
    <property type="project" value="UniProtKB-SubCell"/>
</dbReference>
<reference evidence="8 9" key="1">
    <citation type="submission" date="2019-08" db="EMBL/GenBank/DDBJ databases">
        <title>Bacillus genomes from the desert of Cuatro Cienegas, Coahuila.</title>
        <authorList>
            <person name="Olmedo-Alvarez G."/>
        </authorList>
    </citation>
    <scope>NUCLEOTIDE SEQUENCE [LARGE SCALE GENOMIC DNA]</scope>
    <source>
        <strain evidence="8 9">CH87b_3T</strain>
    </source>
</reference>
<dbReference type="PANTHER" id="PTHR36115:SF9">
    <property type="entry name" value="LMO1584 PROTEIN"/>
    <property type="match status" value="1"/>
</dbReference>
<evidence type="ECO:0000313" key="9">
    <source>
        <dbReference type="Proteomes" id="UP000324269"/>
    </source>
</evidence>
<dbReference type="PANTHER" id="PTHR36115">
    <property type="entry name" value="PROLINE-RICH ANTIGEN HOMOLOG-RELATED"/>
    <property type="match status" value="1"/>
</dbReference>